<feature type="region of interest" description="Disordered" evidence="1">
    <location>
        <begin position="1"/>
        <end position="35"/>
    </location>
</feature>
<evidence type="ECO:0000313" key="3">
    <source>
        <dbReference type="WBParaSite" id="PDA_v2.g23024.t1"/>
    </source>
</evidence>
<reference evidence="3" key="1">
    <citation type="submission" date="2022-11" db="UniProtKB">
        <authorList>
            <consortium name="WormBaseParasite"/>
        </authorList>
    </citation>
    <scope>IDENTIFICATION</scope>
</reference>
<evidence type="ECO:0000256" key="1">
    <source>
        <dbReference type="SAM" id="MobiDB-lite"/>
    </source>
</evidence>
<organism evidence="2 3">
    <name type="scientific">Panagrolaimus davidi</name>
    <dbReference type="NCBI Taxonomy" id="227884"/>
    <lineage>
        <taxon>Eukaryota</taxon>
        <taxon>Metazoa</taxon>
        <taxon>Ecdysozoa</taxon>
        <taxon>Nematoda</taxon>
        <taxon>Chromadorea</taxon>
        <taxon>Rhabditida</taxon>
        <taxon>Tylenchina</taxon>
        <taxon>Panagrolaimomorpha</taxon>
        <taxon>Panagrolaimoidea</taxon>
        <taxon>Panagrolaimidae</taxon>
        <taxon>Panagrolaimus</taxon>
    </lineage>
</organism>
<name>A0A914PXD9_9BILA</name>
<dbReference type="Proteomes" id="UP000887578">
    <property type="component" value="Unplaced"/>
</dbReference>
<feature type="compositionally biased region" description="Polar residues" evidence="1">
    <location>
        <begin position="8"/>
        <end position="32"/>
    </location>
</feature>
<keyword evidence="2" id="KW-1185">Reference proteome</keyword>
<evidence type="ECO:0000313" key="2">
    <source>
        <dbReference type="Proteomes" id="UP000887578"/>
    </source>
</evidence>
<sequence>MIKDSRGNRVSQNSGPRAKQSPTARSIRNTTLKGHEQKFDDDIDPLFDHSSFNHVTIDNKIKIDKLMKRKRCVTLDDYVKCAAKIPSLQDDSDRDERISASENYKLLTDSQMERYVKTCEAKFHGDTHTAFAHLSANGYSIKKALETTDNPDSSPMKYLNENLGIWTEDELKNFARLILDNRILLSPIFVCYLSHD</sequence>
<dbReference type="AlphaFoldDB" id="A0A914PXD9"/>
<protein>
    <submittedName>
        <fullName evidence="3">ELM2 domain-containing protein</fullName>
    </submittedName>
</protein>
<proteinExistence type="predicted"/>
<dbReference type="WBParaSite" id="PDA_v2.g23024.t1">
    <property type="protein sequence ID" value="PDA_v2.g23024.t1"/>
    <property type="gene ID" value="PDA_v2.g23024"/>
</dbReference>
<accession>A0A914PXD9</accession>